<dbReference type="SUPFAM" id="SSF46955">
    <property type="entry name" value="Putative DNA-binding domain"/>
    <property type="match status" value="1"/>
</dbReference>
<reference evidence="3 4" key="1">
    <citation type="submission" date="2016-10" db="EMBL/GenBank/DDBJ databases">
        <title>Comparative genomics of Bacillus thuringiensis reveals a path to pathogens against multiple invertebrate hosts.</title>
        <authorList>
            <person name="Zheng J."/>
            <person name="Gao Q."/>
            <person name="Liu H."/>
            <person name="Peng D."/>
            <person name="Ruan L."/>
            <person name="Sun M."/>
        </authorList>
    </citation>
    <scope>NUCLEOTIDE SEQUENCE [LARGE SCALE GENOMIC DNA]</scope>
    <source>
        <strain evidence="3">BGSC 4AU1</strain>
    </source>
</reference>
<name>A0A9X6LAU3_BACUH</name>
<comment type="caution">
    <text evidence="3">The sequence shown here is derived from an EMBL/GenBank/DDBJ whole genome shotgun (WGS) entry which is preliminary data.</text>
</comment>
<dbReference type="Proteomes" id="UP000194816">
    <property type="component" value="Unassembled WGS sequence"/>
</dbReference>
<gene>
    <name evidence="3" type="ORF">BK716_31370</name>
</gene>
<dbReference type="InterPro" id="IPR000551">
    <property type="entry name" value="MerR-type_HTH_dom"/>
</dbReference>
<dbReference type="EMBL" id="MOOK01000232">
    <property type="protein sequence ID" value="OUB39976.1"/>
    <property type="molecule type" value="Genomic_DNA"/>
</dbReference>
<dbReference type="InterPro" id="IPR009061">
    <property type="entry name" value="DNA-bd_dom_put_sf"/>
</dbReference>
<dbReference type="Gene3D" id="1.10.1660.10">
    <property type="match status" value="1"/>
</dbReference>
<evidence type="ECO:0000313" key="4">
    <source>
        <dbReference type="Proteomes" id="UP000194816"/>
    </source>
</evidence>
<sequence length="179" mass="21413">MMIEGLLRKKDVIERVGIPKSTISDWIEDFKLYIPTIKQNNIVYYRPETIKILLEVKELRNQNYSKDQIHQMLNEKGYTIQVEIEERPSNPVFQSEQNGQNEVLKYMELLGLTLSTVSEQEERLKRYEEEVSKLKIFHDKQSEQIEKQEATLQTVQEELEQLKQGMSASIHKKKWWKLW</sequence>
<evidence type="ECO:0000259" key="2">
    <source>
        <dbReference type="Pfam" id="PF13411"/>
    </source>
</evidence>
<dbReference type="GO" id="GO:0003677">
    <property type="term" value="F:DNA binding"/>
    <property type="evidence" value="ECO:0007669"/>
    <property type="project" value="InterPro"/>
</dbReference>
<dbReference type="RefSeq" id="WP_176328058.1">
    <property type="nucleotide sequence ID" value="NZ_MOOK01000232.1"/>
</dbReference>
<keyword evidence="1" id="KW-0175">Coiled coil</keyword>
<dbReference type="GO" id="GO:0006355">
    <property type="term" value="P:regulation of DNA-templated transcription"/>
    <property type="evidence" value="ECO:0007669"/>
    <property type="project" value="InterPro"/>
</dbReference>
<feature type="coiled-coil region" evidence="1">
    <location>
        <begin position="110"/>
        <end position="165"/>
    </location>
</feature>
<feature type="domain" description="HTH merR-type" evidence="2">
    <location>
        <begin position="10"/>
        <end position="75"/>
    </location>
</feature>
<evidence type="ECO:0000256" key="1">
    <source>
        <dbReference type="SAM" id="Coils"/>
    </source>
</evidence>
<proteinExistence type="predicted"/>
<accession>A0A9X6LAU3</accession>
<organism evidence="3 4">
    <name type="scientific">Bacillus thuringiensis subsp. higo</name>
    <dbReference type="NCBI Taxonomy" id="132266"/>
    <lineage>
        <taxon>Bacteria</taxon>
        <taxon>Bacillati</taxon>
        <taxon>Bacillota</taxon>
        <taxon>Bacilli</taxon>
        <taxon>Bacillales</taxon>
        <taxon>Bacillaceae</taxon>
        <taxon>Bacillus</taxon>
        <taxon>Bacillus cereus group</taxon>
    </lineage>
</organism>
<dbReference type="Pfam" id="PF13411">
    <property type="entry name" value="MerR_1"/>
    <property type="match status" value="1"/>
</dbReference>
<protein>
    <recommendedName>
        <fullName evidence="2">HTH merR-type domain-containing protein</fullName>
    </recommendedName>
</protein>
<dbReference type="AlphaFoldDB" id="A0A9X6LAU3"/>
<evidence type="ECO:0000313" key="3">
    <source>
        <dbReference type="EMBL" id="OUB39976.1"/>
    </source>
</evidence>